<evidence type="ECO:0000313" key="1">
    <source>
        <dbReference type="EMBL" id="MBZ7973886.1"/>
    </source>
</evidence>
<evidence type="ECO:0000313" key="2">
    <source>
        <dbReference type="Proteomes" id="UP001319828"/>
    </source>
</evidence>
<keyword evidence="2" id="KW-1185">Reference proteome</keyword>
<sequence>MLIFGHPLAKNLNFNFIEKIENLQNDQISCFFYDEKIIQKAKNENLDFAIFIQNKNEIFLSNAFEAKFLIFKDEKLAKFASEVAEFYLFDSKILMMVENFDDLEKAYDLRVDGVILKDFIKNYKVFK</sequence>
<comment type="caution">
    <text evidence="1">The sequence shown here is derived from an EMBL/GenBank/DDBJ whole genome shotgun (WGS) entry which is preliminary data.</text>
</comment>
<reference evidence="1" key="1">
    <citation type="submission" date="2020-07" db="EMBL/GenBank/DDBJ databases">
        <title>Campylobacter molothri sp. nov. isolated from wild birds.</title>
        <authorList>
            <person name="Miller W.G."/>
            <person name="Chapman M.H."/>
            <person name="Yee E."/>
            <person name="Lopes B.S."/>
            <person name="Forbes K.J."/>
        </authorList>
    </citation>
    <scope>NUCLEOTIDE SEQUENCE</scope>
    <source>
        <strain evidence="1">RM9754</strain>
    </source>
</reference>
<organism evidence="1 2">
    <name type="scientific">Campylobacter molothri</name>
    <dbReference type="NCBI Taxonomy" id="1032242"/>
    <lineage>
        <taxon>Bacteria</taxon>
        <taxon>Pseudomonadati</taxon>
        <taxon>Campylobacterota</taxon>
        <taxon>Epsilonproteobacteria</taxon>
        <taxon>Campylobacterales</taxon>
        <taxon>Campylobacteraceae</taxon>
        <taxon>Campylobacter</taxon>
    </lineage>
</organism>
<accession>A0ACC5VZM6</accession>
<name>A0ACC5VZM6_9BACT</name>
<protein>
    <submittedName>
        <fullName evidence="1">Uncharacterized protein</fullName>
    </submittedName>
</protein>
<dbReference type="EMBL" id="JACHUQ010000001">
    <property type="protein sequence ID" value="MBZ7973886.1"/>
    <property type="molecule type" value="Genomic_DNA"/>
</dbReference>
<gene>
    <name evidence="1" type="ORF">H2252_00645</name>
</gene>
<proteinExistence type="predicted"/>
<dbReference type="Proteomes" id="UP001319828">
    <property type="component" value="Unassembled WGS sequence"/>
</dbReference>